<feature type="region of interest" description="Disordered" evidence="3">
    <location>
        <begin position="1"/>
        <end position="172"/>
    </location>
</feature>
<evidence type="ECO:0000313" key="6">
    <source>
        <dbReference type="Proteomes" id="UP001309876"/>
    </source>
</evidence>
<sequence>MSLVESEQEIENDDYDEEADSDFDERKSDQESVSSSGHDEPASKITKAVKKATPSKPLIEDLDSGDEATIKERQKTKKKQRRKKSDHISSDDEADDAWRAKTRSMRAVEHAERQKKTLASTKTSTIDVDKLWETLNKPAPLPPVRMEGEQASELSPNEQDQTTKKALPDPALEETVTIKRQFKFAGEVQVEEKVVLKSSAEAKLWLAQQEHKSNPSEEASNGKQRPLRKISRFDPNYSNLEAFQNHSIKAQPGTFKGPKLNVVEKSKMDWASHVDAEGLKDELDEHSKAKGAYLNRMDFLSQVEQRKEAEARLARQKG</sequence>
<dbReference type="PANTHER" id="PTHR48407:SF1">
    <property type="entry name" value="CRANIOFACIAL DEVELOPMENT PROTEIN 1"/>
    <property type="match status" value="1"/>
</dbReference>
<evidence type="ECO:0000313" key="5">
    <source>
        <dbReference type="EMBL" id="KAK5090259.1"/>
    </source>
</evidence>
<dbReference type="EMBL" id="JAVRRJ010000001">
    <property type="protein sequence ID" value="KAK5090259.1"/>
    <property type="molecule type" value="Genomic_DNA"/>
</dbReference>
<dbReference type="GO" id="GO:0000812">
    <property type="term" value="C:Swr1 complex"/>
    <property type="evidence" value="ECO:0007669"/>
    <property type="project" value="TreeGrafter"/>
</dbReference>
<reference evidence="5 6" key="1">
    <citation type="submission" date="2023-08" db="EMBL/GenBank/DDBJ databases">
        <title>Black Yeasts Isolated from many extreme environments.</title>
        <authorList>
            <person name="Coleine C."/>
            <person name="Stajich J.E."/>
            <person name="Selbmann L."/>
        </authorList>
    </citation>
    <scope>NUCLEOTIDE SEQUENCE [LARGE SCALE GENOMIC DNA]</scope>
    <source>
        <strain evidence="5 6">CCFEE 5910</strain>
    </source>
</reference>
<dbReference type="InterPro" id="IPR011421">
    <property type="entry name" value="BCNT-C"/>
</dbReference>
<accession>A0AAN7T634</accession>
<keyword evidence="6" id="KW-1185">Reference proteome</keyword>
<evidence type="ECO:0000256" key="2">
    <source>
        <dbReference type="ARBA" id="ARBA00019138"/>
    </source>
</evidence>
<feature type="region of interest" description="Disordered" evidence="3">
    <location>
        <begin position="207"/>
        <end position="229"/>
    </location>
</feature>
<gene>
    <name evidence="5" type="primary">SWC5</name>
    <name evidence="5" type="ORF">LTR05_000430</name>
</gene>
<comment type="similarity">
    <text evidence="1">Belongs to the SWC5 family.</text>
</comment>
<evidence type="ECO:0000256" key="1">
    <source>
        <dbReference type="ARBA" id="ARBA00010465"/>
    </source>
</evidence>
<comment type="caution">
    <text evidence="5">The sequence shown here is derived from an EMBL/GenBank/DDBJ whole genome shotgun (WGS) entry which is preliminary data.</text>
</comment>
<feature type="compositionally biased region" description="Basic residues" evidence="3">
    <location>
        <begin position="74"/>
        <end position="85"/>
    </location>
</feature>
<dbReference type="Proteomes" id="UP001309876">
    <property type="component" value="Unassembled WGS sequence"/>
</dbReference>
<evidence type="ECO:0000256" key="3">
    <source>
        <dbReference type="SAM" id="MobiDB-lite"/>
    </source>
</evidence>
<dbReference type="PANTHER" id="PTHR48407">
    <property type="entry name" value="CRANIOFACIAL DEVELOPMENT PROTEIN 1"/>
    <property type="match status" value="1"/>
</dbReference>
<dbReference type="Pfam" id="PF07572">
    <property type="entry name" value="BCNT"/>
    <property type="match status" value="1"/>
</dbReference>
<feature type="compositionally biased region" description="Acidic residues" evidence="3">
    <location>
        <begin position="1"/>
        <end position="23"/>
    </location>
</feature>
<dbReference type="PROSITE" id="PS51279">
    <property type="entry name" value="BCNT_C"/>
    <property type="match status" value="1"/>
</dbReference>
<proteinExistence type="inferred from homology"/>
<dbReference type="AlphaFoldDB" id="A0AAN7T634"/>
<feature type="compositionally biased region" description="Basic and acidic residues" evidence="3">
    <location>
        <begin position="106"/>
        <end position="115"/>
    </location>
</feature>
<evidence type="ECO:0000259" key="4">
    <source>
        <dbReference type="PROSITE" id="PS51279"/>
    </source>
</evidence>
<organism evidence="5 6">
    <name type="scientific">Lithohypha guttulata</name>
    <dbReference type="NCBI Taxonomy" id="1690604"/>
    <lineage>
        <taxon>Eukaryota</taxon>
        <taxon>Fungi</taxon>
        <taxon>Dikarya</taxon>
        <taxon>Ascomycota</taxon>
        <taxon>Pezizomycotina</taxon>
        <taxon>Eurotiomycetes</taxon>
        <taxon>Chaetothyriomycetidae</taxon>
        <taxon>Chaetothyriales</taxon>
        <taxon>Trichomeriaceae</taxon>
        <taxon>Lithohypha</taxon>
    </lineage>
</organism>
<feature type="domain" description="BCNT-C" evidence="4">
    <location>
        <begin position="239"/>
        <end position="318"/>
    </location>
</feature>
<protein>
    <recommendedName>
        <fullName evidence="2">SWR1-complex protein 5</fullName>
    </recommendedName>
</protein>
<feature type="compositionally biased region" description="Polar residues" evidence="3">
    <location>
        <begin position="117"/>
        <end position="126"/>
    </location>
</feature>
<dbReference type="InterPro" id="IPR027124">
    <property type="entry name" value="Swc5/CFDP1/2"/>
</dbReference>
<name>A0AAN7T634_9EURO</name>